<feature type="region of interest" description="Disordered" evidence="1">
    <location>
        <begin position="34"/>
        <end position="55"/>
    </location>
</feature>
<evidence type="ECO:0000313" key="4">
    <source>
        <dbReference type="EMBL" id="MDC0746278.1"/>
    </source>
</evidence>
<dbReference type="PANTHER" id="PTHR46534">
    <property type="entry name" value="IGGFC_BINDING DOMAIN-CONTAINING PROTEIN"/>
    <property type="match status" value="1"/>
</dbReference>
<accession>A0ABT5EWT6</accession>
<dbReference type="RefSeq" id="WP_271924627.1">
    <property type="nucleotide sequence ID" value="NZ_JAQNDO010000001.1"/>
</dbReference>
<organism evidence="4 5">
    <name type="scientific">Polyangium mundeleinium</name>
    <dbReference type="NCBI Taxonomy" id="2995306"/>
    <lineage>
        <taxon>Bacteria</taxon>
        <taxon>Pseudomonadati</taxon>
        <taxon>Myxococcota</taxon>
        <taxon>Polyangia</taxon>
        <taxon>Polyangiales</taxon>
        <taxon>Polyangiaceae</taxon>
        <taxon>Polyangium</taxon>
    </lineage>
</organism>
<keyword evidence="2" id="KW-0732">Signal</keyword>
<feature type="domain" description="IgGFc-binding protein N-terminal" evidence="3">
    <location>
        <begin position="254"/>
        <end position="569"/>
    </location>
</feature>
<feature type="compositionally biased region" description="Gly residues" evidence="1">
    <location>
        <begin position="38"/>
        <end position="55"/>
    </location>
</feature>
<dbReference type="Proteomes" id="UP001221411">
    <property type="component" value="Unassembled WGS sequence"/>
</dbReference>
<feature type="chain" id="PRO_5046271732" evidence="2">
    <location>
        <begin position="25"/>
        <end position="602"/>
    </location>
</feature>
<dbReference type="EMBL" id="JAQNDO010000001">
    <property type="protein sequence ID" value="MDC0746278.1"/>
    <property type="molecule type" value="Genomic_DNA"/>
</dbReference>
<proteinExistence type="predicted"/>
<dbReference type="Pfam" id="PF17517">
    <property type="entry name" value="IgGFc_binding"/>
    <property type="match status" value="1"/>
</dbReference>
<evidence type="ECO:0000259" key="3">
    <source>
        <dbReference type="Pfam" id="PF17517"/>
    </source>
</evidence>
<keyword evidence="5" id="KW-1185">Reference proteome</keyword>
<sequence length="602" mass="63175">MKKSSWASSFSLAISALLAATAYAACTDSYQDPEASGAGTGPGGPGGTGGDGGSGGVIIDTDSGVGCDDTCSNDLTAVVDCYGQVKVQCTPDQGCANAKCINDPCQAAEESKSSYGCDYWALKTALRPQADGACFAAFVANTWSKPVHLQVSRKGSSLDPATFAYIPSIGANGTIQYDAYNEATGIDVGQVAILFLSRKSAGASVVDCPKPAALNLDTGVIDTGKGDAFHITTDYPVVAYQISPYGGGQAYVSSATLLLPTSAWDTNYLAINAYKASEVFPDAWPSMAILAHQDNTKVTLLPNVAVVGGGGIPASEANKPAEYMLNAGQFLQITQPEELTGSPIGSDKPIAVFGASKCMNVPSMQDDCDSGQQQLAPVRALGNEYAAVRYKSRSAATEESSRWRLVGAVDGTVLTWTPTKPAGAPAMINQGQVLEFEDPGPFVVRSQDVQHPFYLGAYMTGGAPFANVGDPDWVNVVPPQQFLKRYVLFTDPTYPETSLVVVRVKSKTTGDFAPVTLKCKGELDGWQAVGDYEFTRVDLVKGDFQGVDGCTNGPQEMSSTQPFGATVWGWGTTQQTLRVSYAYPAGAGFLPINEIVVPPTPK</sequence>
<evidence type="ECO:0000256" key="2">
    <source>
        <dbReference type="SAM" id="SignalP"/>
    </source>
</evidence>
<dbReference type="PANTHER" id="PTHR46534:SF1">
    <property type="entry name" value="IGGFC-BINDING PROTEIN N-TERMINAL DOMAIN-CONTAINING PROTEIN"/>
    <property type="match status" value="1"/>
</dbReference>
<feature type="signal peptide" evidence="2">
    <location>
        <begin position="1"/>
        <end position="24"/>
    </location>
</feature>
<gene>
    <name evidence="4" type="ORF">POL67_33425</name>
</gene>
<reference evidence="4 5" key="1">
    <citation type="submission" date="2022-11" db="EMBL/GenBank/DDBJ databases">
        <title>Minimal conservation of predation-associated metabolite biosynthetic gene clusters underscores biosynthetic potential of Myxococcota including descriptions for ten novel species: Archangium lansinium sp. nov., Myxococcus landrumus sp. nov., Nannocystis bai.</title>
        <authorList>
            <person name="Ahearne A."/>
            <person name="Stevens C."/>
            <person name="Dowd S."/>
        </authorList>
    </citation>
    <scope>NUCLEOTIDE SEQUENCE [LARGE SCALE GENOMIC DNA]</scope>
    <source>
        <strain evidence="4 5">RJM3</strain>
    </source>
</reference>
<comment type="caution">
    <text evidence="4">The sequence shown here is derived from an EMBL/GenBank/DDBJ whole genome shotgun (WGS) entry which is preliminary data.</text>
</comment>
<evidence type="ECO:0000313" key="5">
    <source>
        <dbReference type="Proteomes" id="UP001221411"/>
    </source>
</evidence>
<dbReference type="InterPro" id="IPR035234">
    <property type="entry name" value="IgGFc-bd_N"/>
</dbReference>
<evidence type="ECO:0000256" key="1">
    <source>
        <dbReference type="SAM" id="MobiDB-lite"/>
    </source>
</evidence>
<protein>
    <submittedName>
        <fullName evidence="4">IgGFc-binding protein</fullName>
    </submittedName>
</protein>
<name>A0ABT5EWT6_9BACT</name>